<dbReference type="Proteomes" id="UP000604117">
    <property type="component" value="Unassembled WGS sequence"/>
</dbReference>
<keyword evidence="2" id="KW-1185">Reference proteome</keyword>
<dbReference type="PANTHER" id="PTHR35340:SF6">
    <property type="entry name" value="ASST-DOMAIN-CONTAINING PROTEIN"/>
    <property type="match status" value="1"/>
</dbReference>
<name>A0ABQ4D0W3_9ACTN</name>
<organism evidence="1 2">
    <name type="scientific">Asanoa siamensis</name>
    <dbReference type="NCBI Taxonomy" id="926357"/>
    <lineage>
        <taxon>Bacteria</taxon>
        <taxon>Bacillati</taxon>
        <taxon>Actinomycetota</taxon>
        <taxon>Actinomycetes</taxon>
        <taxon>Micromonosporales</taxon>
        <taxon>Micromonosporaceae</taxon>
        <taxon>Asanoa</taxon>
    </lineage>
</organism>
<comment type="caution">
    <text evidence="1">The sequence shown here is derived from an EMBL/GenBank/DDBJ whole genome shotgun (WGS) entry which is preliminary data.</text>
</comment>
<dbReference type="PANTHER" id="PTHR35340">
    <property type="entry name" value="PQQ ENZYME REPEAT PROTEIN-RELATED"/>
    <property type="match status" value="1"/>
</dbReference>
<evidence type="ECO:0008006" key="3">
    <source>
        <dbReference type="Google" id="ProtNLM"/>
    </source>
</evidence>
<gene>
    <name evidence="1" type="ORF">Asi02nite_66920</name>
</gene>
<proteinExistence type="predicted"/>
<evidence type="ECO:0000313" key="2">
    <source>
        <dbReference type="Proteomes" id="UP000604117"/>
    </source>
</evidence>
<dbReference type="InterPro" id="IPR006311">
    <property type="entry name" value="TAT_signal"/>
</dbReference>
<evidence type="ECO:0000313" key="1">
    <source>
        <dbReference type="EMBL" id="GIF77174.1"/>
    </source>
</evidence>
<dbReference type="SUPFAM" id="SSF50998">
    <property type="entry name" value="Quinoprotein alcohol dehydrogenase-like"/>
    <property type="match status" value="1"/>
</dbReference>
<sequence>MSDNPRGRLTRRRLLAGGAGLAVAAAAGGGGFALGRGTATAPAPAADAPAPPRFVTRPDLAVPVVDVRTTGPTAAGLVFLTPAAGAGGRGPLLVDGAGQPVWFRQVTGPGVVAVDARVQRLAGEPVITWWEGTIDPKYGIGAGEFVIVDRAYREIRRLRAPGPVPADQHDLVLTPHGTAIFFAYEPVAADLSAAGGPRDGALVDNVLYEIDVATGAVVFRWRARDHVDLEESYAAPSGRIPYDYLHANSVEVDRDGTLLVSARHTWTIYKIDRGSGAVRWRLGGKRSDFTLGPDAAFAWQHDARRRSDGTLGLFDNQAGITTHANASRGLVLDVDEAARTAGMVRSLAHPDALLAPSQGSMQELPGGGSLVGWGQQPWFTEYAADGTLVAAGALPADNGSYRAYKFDWSGTPGDLPAVAAVRGAGEAVTVYASWNGATAVTRWRVRSGMRPGRLTAAATADRTGFETAVPIPGPAVFVTVDGLDRAGAVLASSPVTTVPPPAV</sequence>
<protein>
    <recommendedName>
        <fullName evidence="3">Arylsulfotransferase ASST</fullName>
    </recommendedName>
</protein>
<dbReference type="Pfam" id="PF14269">
    <property type="entry name" value="Arylsulfotran_2"/>
    <property type="match status" value="1"/>
</dbReference>
<accession>A0ABQ4D0W3</accession>
<reference evidence="1 2" key="1">
    <citation type="submission" date="2021-01" db="EMBL/GenBank/DDBJ databases">
        <title>Whole genome shotgun sequence of Asanoa siamensis NBRC 107932.</title>
        <authorList>
            <person name="Komaki H."/>
            <person name="Tamura T."/>
        </authorList>
    </citation>
    <scope>NUCLEOTIDE SEQUENCE [LARGE SCALE GENOMIC DNA]</scope>
    <source>
        <strain evidence="1 2">NBRC 107932</strain>
    </source>
</reference>
<dbReference type="RefSeq" id="WP_203718030.1">
    <property type="nucleotide sequence ID" value="NZ_BONE01000081.1"/>
</dbReference>
<dbReference type="PROSITE" id="PS51318">
    <property type="entry name" value="TAT"/>
    <property type="match status" value="1"/>
</dbReference>
<dbReference type="InterPro" id="IPR039535">
    <property type="entry name" value="ASST-like"/>
</dbReference>
<dbReference type="InterPro" id="IPR011047">
    <property type="entry name" value="Quinoprotein_ADH-like_sf"/>
</dbReference>
<dbReference type="InterPro" id="IPR053143">
    <property type="entry name" value="Arylsulfate_ST"/>
</dbReference>
<dbReference type="EMBL" id="BONE01000081">
    <property type="protein sequence ID" value="GIF77174.1"/>
    <property type="molecule type" value="Genomic_DNA"/>
</dbReference>